<dbReference type="GO" id="GO:0009011">
    <property type="term" value="F:alpha-1,4-glucan glucosyltransferase (ADP-glucose donor) activity"/>
    <property type="evidence" value="ECO:0007669"/>
    <property type="project" value="UniProtKB-EC"/>
</dbReference>
<comment type="caution">
    <text evidence="1">The sequence shown here is derived from an EMBL/GenBank/DDBJ whole genome shotgun (WGS) entry which is preliminary data.</text>
</comment>
<dbReference type="Gene3D" id="3.40.50.2000">
    <property type="entry name" value="Glycogen Phosphorylase B"/>
    <property type="match status" value="1"/>
</dbReference>
<sequence length="108" mass="12334">MFLMPSRFEPCGLGQLFALRYGAIPKARKTGGLMDTITDFNGDTCEGNGFLFEDYSPFALRDTVDRAISIYESEKDKWDCLINNALNCNYSWKNSAKKYFSLYNSLIK</sequence>
<gene>
    <name evidence="1" type="primary">glgA_36</name>
    <name evidence="1" type="ORF">SDC9_207717</name>
</gene>
<keyword evidence="1" id="KW-0328">Glycosyltransferase</keyword>
<proteinExistence type="predicted"/>
<dbReference type="EMBL" id="VSSQ01134661">
    <property type="protein sequence ID" value="MPN59994.1"/>
    <property type="molecule type" value="Genomic_DNA"/>
</dbReference>
<dbReference type="PANTHER" id="PTHR45825">
    <property type="entry name" value="GRANULE-BOUND STARCH SYNTHASE 1, CHLOROPLASTIC/AMYLOPLASTIC"/>
    <property type="match status" value="1"/>
</dbReference>
<keyword evidence="1" id="KW-0808">Transferase</keyword>
<dbReference type="PANTHER" id="PTHR45825:SF11">
    <property type="entry name" value="ALPHA AMYLASE DOMAIN-CONTAINING PROTEIN"/>
    <property type="match status" value="1"/>
</dbReference>
<accession>A0A645JI44</accession>
<organism evidence="1">
    <name type="scientific">bioreactor metagenome</name>
    <dbReference type="NCBI Taxonomy" id="1076179"/>
    <lineage>
        <taxon>unclassified sequences</taxon>
        <taxon>metagenomes</taxon>
        <taxon>ecological metagenomes</taxon>
    </lineage>
</organism>
<name>A0A645JI44_9ZZZZ</name>
<dbReference type="AlphaFoldDB" id="A0A645JI44"/>
<dbReference type="SUPFAM" id="SSF53756">
    <property type="entry name" value="UDP-Glycosyltransferase/glycogen phosphorylase"/>
    <property type="match status" value="1"/>
</dbReference>
<evidence type="ECO:0000313" key="1">
    <source>
        <dbReference type="EMBL" id="MPN59994.1"/>
    </source>
</evidence>
<protein>
    <submittedName>
        <fullName evidence="1">Glycogen synthase</fullName>
        <ecNumber evidence="1">2.4.1.21</ecNumber>
    </submittedName>
</protein>
<reference evidence="1" key="1">
    <citation type="submission" date="2019-08" db="EMBL/GenBank/DDBJ databases">
        <authorList>
            <person name="Kucharzyk K."/>
            <person name="Murdoch R.W."/>
            <person name="Higgins S."/>
            <person name="Loffler F."/>
        </authorList>
    </citation>
    <scope>NUCLEOTIDE SEQUENCE</scope>
</reference>
<dbReference type="EC" id="2.4.1.21" evidence="1"/>